<dbReference type="Proteomes" id="UP000276133">
    <property type="component" value="Unassembled WGS sequence"/>
</dbReference>
<gene>
    <name evidence="1" type="ORF">BpHYR1_011111</name>
</gene>
<organism evidence="1 2">
    <name type="scientific">Brachionus plicatilis</name>
    <name type="common">Marine rotifer</name>
    <name type="synonym">Brachionus muelleri</name>
    <dbReference type="NCBI Taxonomy" id="10195"/>
    <lineage>
        <taxon>Eukaryota</taxon>
        <taxon>Metazoa</taxon>
        <taxon>Spiralia</taxon>
        <taxon>Gnathifera</taxon>
        <taxon>Rotifera</taxon>
        <taxon>Eurotatoria</taxon>
        <taxon>Monogononta</taxon>
        <taxon>Pseudotrocha</taxon>
        <taxon>Ploima</taxon>
        <taxon>Brachionidae</taxon>
        <taxon>Brachionus</taxon>
    </lineage>
</organism>
<proteinExistence type="predicted"/>
<comment type="caution">
    <text evidence="1">The sequence shown here is derived from an EMBL/GenBank/DDBJ whole genome shotgun (WGS) entry which is preliminary data.</text>
</comment>
<sequence>MFRLRKICSTNLLDLRREKAQLSIVKLMIDSKYPYNSEMEVRKINSFNDNNCAQSHTTIELVLFYTFRLIKQVHLEINFLNIILASTKSDNPLYIYVYFFSNFNFCVEQFEIVLNDKLSELKWYLELIINIKMPSVTVSKKDNGNENLFRAFEQFI</sequence>
<reference evidence="1 2" key="1">
    <citation type="journal article" date="2018" name="Sci. Rep.">
        <title>Genomic signatures of local adaptation to the degree of environmental predictability in rotifers.</title>
        <authorList>
            <person name="Franch-Gras L."/>
            <person name="Hahn C."/>
            <person name="Garcia-Roger E.M."/>
            <person name="Carmona M.J."/>
            <person name="Serra M."/>
            <person name="Gomez A."/>
        </authorList>
    </citation>
    <scope>NUCLEOTIDE SEQUENCE [LARGE SCALE GENOMIC DNA]</scope>
    <source>
        <strain evidence="1">HYR1</strain>
    </source>
</reference>
<evidence type="ECO:0000313" key="1">
    <source>
        <dbReference type="EMBL" id="RNA08786.1"/>
    </source>
</evidence>
<accession>A0A3M7QBI6</accession>
<dbReference type="AlphaFoldDB" id="A0A3M7QBI6"/>
<protein>
    <submittedName>
        <fullName evidence="1">Uncharacterized protein</fullName>
    </submittedName>
</protein>
<keyword evidence="2" id="KW-1185">Reference proteome</keyword>
<name>A0A3M7QBI6_BRAPC</name>
<dbReference type="EMBL" id="REGN01006631">
    <property type="protein sequence ID" value="RNA08786.1"/>
    <property type="molecule type" value="Genomic_DNA"/>
</dbReference>
<evidence type="ECO:0000313" key="2">
    <source>
        <dbReference type="Proteomes" id="UP000276133"/>
    </source>
</evidence>